<evidence type="ECO:0000313" key="2">
    <source>
        <dbReference type="EMBL" id="MDC7714595.1"/>
    </source>
</evidence>
<dbReference type="EMBL" id="JAQQLE010000009">
    <property type="protein sequence ID" value="MDC7714595.1"/>
    <property type="molecule type" value="Genomic_DNA"/>
</dbReference>
<keyword evidence="2" id="KW-0378">Hydrolase</keyword>
<comment type="caution">
    <text evidence="2">The sequence shown here is derived from an EMBL/GenBank/DDBJ whole genome shotgun (WGS) entry which is preliminary data.</text>
</comment>
<dbReference type="GO" id="GO:0004519">
    <property type="term" value="F:endonuclease activity"/>
    <property type="evidence" value="ECO:0007669"/>
    <property type="project" value="UniProtKB-KW"/>
</dbReference>
<keyword evidence="3" id="KW-1185">Reference proteome</keyword>
<protein>
    <submittedName>
        <fullName evidence="2">TnsA endonuclease N-terminal domain-containing protein</fullName>
    </submittedName>
</protein>
<name>A0ABT5IPW8_9NEIS</name>
<dbReference type="InterPro" id="IPR014833">
    <property type="entry name" value="TnsA_N"/>
</dbReference>
<organism evidence="2 3">
    <name type="scientific">Vogesella margarita</name>
    <dbReference type="NCBI Taxonomy" id="2984199"/>
    <lineage>
        <taxon>Bacteria</taxon>
        <taxon>Pseudomonadati</taxon>
        <taxon>Pseudomonadota</taxon>
        <taxon>Betaproteobacteria</taxon>
        <taxon>Neisseriales</taxon>
        <taxon>Chromobacteriaceae</taxon>
        <taxon>Vogesella</taxon>
    </lineage>
</organism>
<evidence type="ECO:0000313" key="3">
    <source>
        <dbReference type="Proteomes" id="UP001222030"/>
    </source>
</evidence>
<keyword evidence="2" id="KW-0255">Endonuclease</keyword>
<accession>A0ABT5IPW8</accession>
<dbReference type="RefSeq" id="WP_272772319.1">
    <property type="nucleotide sequence ID" value="NZ_JAQQLE010000009.1"/>
</dbReference>
<gene>
    <name evidence="2" type="ORF">PQU96_10740</name>
</gene>
<dbReference type="Pfam" id="PF08722">
    <property type="entry name" value="Tn7_TnsA-like_N"/>
    <property type="match status" value="1"/>
</dbReference>
<reference evidence="2 3" key="1">
    <citation type="submission" date="2023-01" db="EMBL/GenBank/DDBJ databases">
        <title>Novel species of the genus Vogesella isolated from rivers.</title>
        <authorList>
            <person name="Lu H."/>
        </authorList>
    </citation>
    <scope>NUCLEOTIDE SEQUENCE [LARGE SCALE GENOMIC DNA]</scope>
    <source>
        <strain evidence="2 3">LYT5W</strain>
    </source>
</reference>
<proteinExistence type="predicted"/>
<feature type="domain" description="TnsA endonuclease N-terminal" evidence="1">
    <location>
        <begin position="56"/>
        <end position="138"/>
    </location>
</feature>
<keyword evidence="2" id="KW-0540">Nuclease</keyword>
<sequence length="241" mass="28065">MRTSQAWLLNVGTPDAVRRIPINTISLTGEVLGKEFESSLERDLIMKAAWNRQLDWFQVQPVKIPFLDTDGKQRSYTPDLLISFIPDAITGLPVRRPLLCEVKYLDDLRRNWPELKPKFRAARAYARERGWEFKIFTEKRVRDGLLQNIQFLWSYRFAADHHGHRDRLIRMLDDMEETSIAGLLEACYLPSNRYGRGEGQWTLWCLIAKQTILCDLSLPLSMETRVWLTPILQADDAGDED</sequence>
<dbReference type="Proteomes" id="UP001222030">
    <property type="component" value="Unassembled WGS sequence"/>
</dbReference>
<evidence type="ECO:0000259" key="1">
    <source>
        <dbReference type="Pfam" id="PF08722"/>
    </source>
</evidence>